<dbReference type="InterPro" id="IPR019137">
    <property type="entry name" value="Nck-associated_protein-1"/>
</dbReference>
<proteinExistence type="inferred from homology"/>
<dbReference type="PANTHER" id="PTHR12093:SF10">
    <property type="entry name" value="MEMBRANE-ASSOCIATED PROTEIN HEM"/>
    <property type="match status" value="1"/>
</dbReference>
<name>A0A448WSH1_9PLAT</name>
<dbReference type="GO" id="GO:0000902">
    <property type="term" value="P:cell morphogenesis"/>
    <property type="evidence" value="ECO:0007669"/>
    <property type="project" value="TreeGrafter"/>
</dbReference>
<keyword evidence="4" id="KW-1185">Reference proteome</keyword>
<evidence type="ECO:0000313" key="4">
    <source>
        <dbReference type="Proteomes" id="UP000784294"/>
    </source>
</evidence>
<gene>
    <name evidence="3" type="ORF">PXEA_LOCUS12573</name>
</gene>
<dbReference type="Pfam" id="PF09735">
    <property type="entry name" value="Nckap1"/>
    <property type="match status" value="2"/>
</dbReference>
<dbReference type="EMBL" id="CAAALY010040243">
    <property type="protein sequence ID" value="VEL19133.1"/>
    <property type="molecule type" value="Genomic_DNA"/>
</dbReference>
<protein>
    <submittedName>
        <fullName evidence="3">Uncharacterized protein</fullName>
    </submittedName>
</protein>
<comment type="caution">
    <text evidence="3">The sequence shown here is derived from an EMBL/GenBank/DDBJ whole genome shotgun (WGS) entry which is preliminary data.</text>
</comment>
<dbReference type="OrthoDB" id="548214at2759"/>
<organism evidence="3 4">
    <name type="scientific">Protopolystoma xenopodis</name>
    <dbReference type="NCBI Taxonomy" id="117903"/>
    <lineage>
        <taxon>Eukaryota</taxon>
        <taxon>Metazoa</taxon>
        <taxon>Spiralia</taxon>
        <taxon>Lophotrochozoa</taxon>
        <taxon>Platyhelminthes</taxon>
        <taxon>Monogenea</taxon>
        <taxon>Polyopisthocotylea</taxon>
        <taxon>Polystomatidea</taxon>
        <taxon>Polystomatidae</taxon>
        <taxon>Protopolystoma</taxon>
    </lineage>
</organism>
<evidence type="ECO:0000256" key="1">
    <source>
        <dbReference type="ARBA" id="ARBA00037947"/>
    </source>
</evidence>
<sequence>MRAVLPKLPGEEAEIFNSFVAKLSNISEEQAAITQKSGEPGTSVSPHLLDFSGLRLDWLRLQIYLFIPTSPLNLVDNRRLVEHMHSTIFHTKLVDYLDELLRLVCDLSIFHFYPEIHTDFFNQCLRNPSQLRFAIVFPSLCARFTMACHDLCPEERAIIGQVAVRMAANQCQVLAERVCLYLLARVDKFGELADQLAPQNGVQLLIEDKPTGKKKKHKNKSNYRGHATFLNGLNGGLGGGNTGNSGSQSDSKRVRGVAPGPNGFGVGDLPGSESFRRSREEQTPFDKTLFTLSQLCFTVNHHCELHVFDQVIVPREILQLELQTQLIEVLSKYTTLV</sequence>
<dbReference type="GO" id="GO:0016477">
    <property type="term" value="P:cell migration"/>
    <property type="evidence" value="ECO:0007669"/>
    <property type="project" value="TreeGrafter"/>
</dbReference>
<evidence type="ECO:0000313" key="3">
    <source>
        <dbReference type="EMBL" id="VEL19133.1"/>
    </source>
</evidence>
<dbReference type="GO" id="GO:0030031">
    <property type="term" value="P:cell projection assembly"/>
    <property type="evidence" value="ECO:0007669"/>
    <property type="project" value="TreeGrafter"/>
</dbReference>
<feature type="region of interest" description="Disordered" evidence="2">
    <location>
        <begin position="240"/>
        <end position="280"/>
    </location>
</feature>
<dbReference type="AlphaFoldDB" id="A0A448WSH1"/>
<dbReference type="Proteomes" id="UP000784294">
    <property type="component" value="Unassembled WGS sequence"/>
</dbReference>
<dbReference type="GO" id="GO:0031209">
    <property type="term" value="C:SCAR complex"/>
    <property type="evidence" value="ECO:0007669"/>
    <property type="project" value="TreeGrafter"/>
</dbReference>
<dbReference type="GO" id="GO:0030866">
    <property type="term" value="P:cortical actin cytoskeleton organization"/>
    <property type="evidence" value="ECO:0007669"/>
    <property type="project" value="TreeGrafter"/>
</dbReference>
<reference evidence="3" key="1">
    <citation type="submission" date="2018-11" db="EMBL/GenBank/DDBJ databases">
        <authorList>
            <consortium name="Pathogen Informatics"/>
        </authorList>
    </citation>
    <scope>NUCLEOTIDE SEQUENCE</scope>
</reference>
<evidence type="ECO:0000256" key="2">
    <source>
        <dbReference type="SAM" id="MobiDB-lite"/>
    </source>
</evidence>
<dbReference type="PANTHER" id="PTHR12093">
    <property type="entry name" value="NCK-ASSOCIATED PROTEIN 1"/>
    <property type="match status" value="1"/>
</dbReference>
<accession>A0A448WSH1</accession>
<comment type="similarity">
    <text evidence="1">Belongs to the HEM-1/HEM-2 family.</text>
</comment>